<evidence type="ECO:0000313" key="2">
    <source>
        <dbReference type="EMBL" id="MFC3809316.1"/>
    </source>
</evidence>
<organism evidence="2 3">
    <name type="scientific">Lacihabitans lacunae</name>
    <dbReference type="NCBI Taxonomy" id="1028214"/>
    <lineage>
        <taxon>Bacteria</taxon>
        <taxon>Pseudomonadati</taxon>
        <taxon>Bacteroidota</taxon>
        <taxon>Cytophagia</taxon>
        <taxon>Cytophagales</taxon>
        <taxon>Leadbetterellaceae</taxon>
        <taxon>Lacihabitans</taxon>
    </lineage>
</organism>
<dbReference type="PROSITE" id="PS51257">
    <property type="entry name" value="PROKAR_LIPOPROTEIN"/>
    <property type="match status" value="1"/>
</dbReference>
<evidence type="ECO:0000259" key="1">
    <source>
        <dbReference type="Pfam" id="PF02663"/>
    </source>
</evidence>
<dbReference type="Gene3D" id="3.30.1330.130">
    <property type="match status" value="1"/>
</dbReference>
<proteinExistence type="predicted"/>
<gene>
    <name evidence="2" type="ORF">ACFOOI_01500</name>
</gene>
<dbReference type="Pfam" id="PF02663">
    <property type="entry name" value="FmdE"/>
    <property type="match status" value="1"/>
</dbReference>
<reference evidence="3" key="1">
    <citation type="journal article" date="2019" name="Int. J. Syst. Evol. Microbiol.">
        <title>The Global Catalogue of Microorganisms (GCM) 10K type strain sequencing project: providing services to taxonomists for standard genome sequencing and annotation.</title>
        <authorList>
            <consortium name="The Broad Institute Genomics Platform"/>
            <consortium name="The Broad Institute Genome Sequencing Center for Infectious Disease"/>
            <person name="Wu L."/>
            <person name="Ma J."/>
        </authorList>
    </citation>
    <scope>NUCLEOTIDE SEQUENCE [LARGE SCALE GENOMIC DNA]</scope>
    <source>
        <strain evidence="3">CECT 7956</strain>
    </source>
</reference>
<dbReference type="RefSeq" id="WP_379834198.1">
    <property type="nucleotide sequence ID" value="NZ_JBHRYQ010000001.1"/>
</dbReference>
<sequence length="216" mass="24141">MKIYLFIIVIVATACSTNKHISFKTIDTDFSKGRLTNEQTVSIKDLEKFHGHLCDGLVVGTLAMKQALIALYPNQPIDRTNLRIVSKPSPCLTDVAIYLTGGRYQFNTFYVDTAIEGLYIVQRLDNNQAVSVSLNSGIKPSVIDSLGNLATQKKLSPCGIDSLRVLEDTFTNQLYNADPNKIFTVIKVKDFTWQPSTKNTFTKTDILNKEQPKCNK</sequence>
<dbReference type="EMBL" id="JBHRYQ010000001">
    <property type="protein sequence ID" value="MFC3809316.1"/>
    <property type="molecule type" value="Genomic_DNA"/>
</dbReference>
<dbReference type="SUPFAM" id="SSF143555">
    <property type="entry name" value="FwdE-like"/>
    <property type="match status" value="1"/>
</dbReference>
<evidence type="ECO:0000313" key="3">
    <source>
        <dbReference type="Proteomes" id="UP001595616"/>
    </source>
</evidence>
<protein>
    <submittedName>
        <fullName evidence="2">Formylmethanofuran dehydrogenase subunit E family protein</fullName>
    </submittedName>
</protein>
<feature type="domain" description="Formylmethanofuran dehydrogenase subunit E" evidence="1">
    <location>
        <begin position="49"/>
        <end position="183"/>
    </location>
</feature>
<comment type="caution">
    <text evidence="2">The sequence shown here is derived from an EMBL/GenBank/DDBJ whole genome shotgun (WGS) entry which is preliminary data.</text>
</comment>
<dbReference type="Proteomes" id="UP001595616">
    <property type="component" value="Unassembled WGS sequence"/>
</dbReference>
<dbReference type="InterPro" id="IPR003814">
    <property type="entry name" value="FmdEsu_dom"/>
</dbReference>
<accession>A0ABV7YTB9</accession>
<name>A0ABV7YTB9_9BACT</name>
<keyword evidence="3" id="KW-1185">Reference proteome</keyword>